<dbReference type="SMART" id="SM00229">
    <property type="entry name" value="RasGEFN"/>
    <property type="match status" value="1"/>
</dbReference>
<sequence length="1185" mass="136248">MQFYFYDYDFMIYFEVCCNGVCVCVCVLQVLSQVHPKLSAQQEALQYIEGLILVLLNTLCQAQPRSVQDVEERVQRSFPHPIEKWAIADAQAAIEKRKRRNPLALPVDKIQPLLKVCCAQSHQSQHPSSLPLFINSHLIERHLRLIVCPLMDEEPSAAFMAEVRQYLRDLNLIIRVFREPFSFNTMLFSPHDVENIFSRIVDIHEVTVKLLGLIEDTVEMTDEGSPHPLVGSCFEDLAEELAFDPYETYAQDILRSGFHDHFLSQLSKPGAAIYLQSICEGFKEAVQYVLPRLLLTPLYHCLHYFEMLKQLEEKSEDEEDKQCLKQAITALLNLQSSMERISKNLFSCESACRFYSQQMKGKHLAIKKMNEIQRNIDGWEGKDIGQCCNEFIMEGTLTRVGAKHERYIFLFDGLMICCKSNHGQPRLPGASAAEYRLKEKFFMRKVQINDKDDKEGEYRHAFEIILKDGNSVVFAAKSVEEKNGWMAALISLQYRSTLERMLDTAMLQEEKEEQMRLPGAEVYRFAQPDSEENVVFEENVQSKSGNSLTNTIKWLLLNNFFPFFFSDPNFVRTFLTTCRSFCKPQELLDLLMERFDIPEPKPTEADQMAMENGDQPLSAELKRFRKEFVQPVQLRVLNVCRHWVEHHFYDFERDAQLLRRLEEFIGMVRGKAMRKWVESITKIIQRKKQAQANGPSHNITFESSPPPIEWHLCKAGQTDQFDLMTLHPIEIARQLTLLESDFYRCDPQPLVGSVWTKEDKEINSPNLLRMIRHTTNLTLWFEKCIVETENVEERVSIISRIIEILQVFQELNNFNGVLEVVSAMNSSPVYRLDHTFEQIPSRQRKILEEAHELSEDHYKKYLAKLRSINPPCVPFFGIYLTNILKTEEGNPDFLKRHGKELINFSKRQKVAEITGEIQQYQNQPYCLCVENDIRKFFENLNPMEDMTEKEFADYLFNKSLEIEPRNARTLPRFPKKYSCPLKSPGVRPSTVRPGTMRHPMPLQNEPRKISYSRIPDSETESSIASAPNSPRTPLTPQPASTASSSTEICSVFDSPQPPSSPFDSNGTSLFLIVKIFQAGRVTCGVFQMMSKHLDSPLAVPPRQPTSKVYSPRYSLTEPPKSPPTLPPREPVRMPDSHLPLFFNSTPPLGASGPPVPPRHSTSQSPIPKLPPKQAAAAGERKPLVT</sequence>
<dbReference type="SMART" id="SM00147">
    <property type="entry name" value="RasGEF"/>
    <property type="match status" value="1"/>
</dbReference>
<dbReference type="InterPro" id="IPR035899">
    <property type="entry name" value="DBL_dom_sf"/>
</dbReference>
<dbReference type="InterPro" id="IPR036964">
    <property type="entry name" value="RASGEF_cat_dom_sf"/>
</dbReference>
<feature type="domain" description="DH" evidence="6">
    <location>
        <begin position="164"/>
        <end position="341"/>
    </location>
</feature>
<dbReference type="Gene3D" id="1.10.20.10">
    <property type="entry name" value="Histone, subunit A"/>
    <property type="match status" value="1"/>
</dbReference>
<feature type="domain" description="PH" evidence="4">
    <location>
        <begin position="390"/>
        <end position="494"/>
    </location>
</feature>
<dbReference type="PANTHER" id="PTHR23113">
    <property type="entry name" value="GUANINE NUCLEOTIDE EXCHANGE FACTOR"/>
    <property type="match status" value="1"/>
</dbReference>
<dbReference type="GO" id="GO:0007265">
    <property type="term" value="P:Ras protein signal transduction"/>
    <property type="evidence" value="ECO:0007669"/>
    <property type="project" value="TreeGrafter"/>
</dbReference>
<dbReference type="InterPro" id="IPR000651">
    <property type="entry name" value="Ras-like_Gua-exchang_fac_N"/>
</dbReference>
<evidence type="ECO:0000259" key="4">
    <source>
        <dbReference type="PROSITE" id="PS50003"/>
    </source>
</evidence>
<dbReference type="InterPro" id="IPR011993">
    <property type="entry name" value="PH-like_dom_sf"/>
</dbReference>
<dbReference type="SUPFAM" id="SSF50729">
    <property type="entry name" value="PH domain-like"/>
    <property type="match status" value="1"/>
</dbReference>
<dbReference type="Pfam" id="PF00618">
    <property type="entry name" value="RasGEF_N"/>
    <property type="match status" value="1"/>
</dbReference>
<dbReference type="PANTHER" id="PTHR23113:SF168">
    <property type="entry name" value="SON OF SEVENLESS HOMOLOG 1"/>
    <property type="match status" value="1"/>
</dbReference>
<dbReference type="InterPro" id="IPR023578">
    <property type="entry name" value="Ras_GEF_dom_sf"/>
</dbReference>
<dbReference type="Gene3D" id="1.20.870.10">
    <property type="entry name" value="Son of sevenless (SoS) protein Chain: S domain 1"/>
    <property type="match status" value="1"/>
</dbReference>
<evidence type="ECO:0000313" key="9">
    <source>
        <dbReference type="Proteomes" id="UP000472260"/>
    </source>
</evidence>
<evidence type="ECO:0000259" key="5">
    <source>
        <dbReference type="PROSITE" id="PS50009"/>
    </source>
</evidence>
<evidence type="ECO:0000259" key="7">
    <source>
        <dbReference type="PROSITE" id="PS50212"/>
    </source>
</evidence>
<name>A0A671RDR7_9TELE</name>
<dbReference type="Gene3D" id="1.20.900.10">
    <property type="entry name" value="Dbl homology (DH) domain"/>
    <property type="match status" value="1"/>
</dbReference>
<dbReference type="Gene3D" id="6.10.250.3060">
    <property type="match status" value="1"/>
</dbReference>
<dbReference type="PROSITE" id="PS50010">
    <property type="entry name" value="DH_2"/>
    <property type="match status" value="1"/>
</dbReference>
<reference evidence="8" key="1">
    <citation type="submission" date="2025-08" db="UniProtKB">
        <authorList>
            <consortium name="Ensembl"/>
        </authorList>
    </citation>
    <scope>IDENTIFICATION</scope>
</reference>
<dbReference type="Gene3D" id="1.10.840.10">
    <property type="entry name" value="Ras guanine-nucleotide exchange factors catalytic domain"/>
    <property type="match status" value="1"/>
</dbReference>
<evidence type="ECO:0000256" key="2">
    <source>
        <dbReference type="PROSITE-ProRule" id="PRU00168"/>
    </source>
</evidence>
<dbReference type="CDD" id="cd00160">
    <property type="entry name" value="RhoGEF"/>
    <property type="match status" value="1"/>
</dbReference>
<feature type="domain" description="N-terminal Ras-GEF" evidence="7">
    <location>
        <begin position="539"/>
        <end position="688"/>
    </location>
</feature>
<dbReference type="InterPro" id="IPR001895">
    <property type="entry name" value="RASGEF_cat_dom"/>
</dbReference>
<evidence type="ECO:0000259" key="6">
    <source>
        <dbReference type="PROSITE" id="PS50010"/>
    </source>
</evidence>
<dbReference type="CDD" id="cd06224">
    <property type="entry name" value="REM"/>
    <property type="match status" value="1"/>
</dbReference>
<evidence type="ECO:0000313" key="8">
    <source>
        <dbReference type="Ensembl" id="ENSSANP00000081436.1"/>
    </source>
</evidence>
<dbReference type="Pfam" id="PF00169">
    <property type="entry name" value="PH"/>
    <property type="match status" value="1"/>
</dbReference>
<dbReference type="Pfam" id="PF00617">
    <property type="entry name" value="RasGEF"/>
    <property type="match status" value="1"/>
</dbReference>
<dbReference type="InterPro" id="IPR001849">
    <property type="entry name" value="PH_domain"/>
</dbReference>
<dbReference type="SUPFAM" id="SSF47113">
    <property type="entry name" value="Histone-fold"/>
    <property type="match status" value="1"/>
</dbReference>
<dbReference type="Ensembl" id="ENSSANT00000086543.1">
    <property type="protein sequence ID" value="ENSSANP00000081436.1"/>
    <property type="gene ID" value="ENSSANG00000040446.1"/>
</dbReference>
<keyword evidence="1 2" id="KW-0344">Guanine-nucleotide releasing factor</keyword>
<organism evidence="8 9">
    <name type="scientific">Sinocyclocheilus anshuiensis</name>
    <dbReference type="NCBI Taxonomy" id="1608454"/>
    <lineage>
        <taxon>Eukaryota</taxon>
        <taxon>Metazoa</taxon>
        <taxon>Chordata</taxon>
        <taxon>Craniata</taxon>
        <taxon>Vertebrata</taxon>
        <taxon>Euteleostomi</taxon>
        <taxon>Actinopterygii</taxon>
        <taxon>Neopterygii</taxon>
        <taxon>Teleostei</taxon>
        <taxon>Ostariophysi</taxon>
        <taxon>Cypriniformes</taxon>
        <taxon>Cyprinidae</taxon>
        <taxon>Cyprininae</taxon>
        <taxon>Sinocyclocheilus</taxon>
    </lineage>
</organism>
<dbReference type="InterPro" id="IPR000219">
    <property type="entry name" value="DH_dom"/>
</dbReference>
<feature type="compositionally biased region" description="Low complexity" evidence="3">
    <location>
        <begin position="1032"/>
        <end position="1046"/>
    </location>
</feature>
<dbReference type="PROSITE" id="PS00720">
    <property type="entry name" value="RASGEF"/>
    <property type="match status" value="1"/>
</dbReference>
<keyword evidence="9" id="KW-1185">Reference proteome</keyword>
<feature type="compositionally biased region" description="Polar residues" evidence="3">
    <location>
        <begin position="1020"/>
        <end position="1031"/>
    </location>
</feature>
<accession>A0A671RDR7</accession>
<protein>
    <submittedName>
        <fullName evidence="8">Son of sevenless homolog 1-like</fullName>
    </submittedName>
</protein>
<dbReference type="CDD" id="cd00155">
    <property type="entry name" value="RasGEF"/>
    <property type="match status" value="1"/>
</dbReference>
<dbReference type="PROSITE" id="PS50003">
    <property type="entry name" value="PH_DOMAIN"/>
    <property type="match status" value="1"/>
</dbReference>
<dbReference type="SMART" id="SM00325">
    <property type="entry name" value="RhoGEF"/>
    <property type="match status" value="1"/>
</dbReference>
<feature type="compositionally biased region" description="Pro residues" evidence="3">
    <location>
        <begin position="1119"/>
        <end position="1128"/>
    </location>
</feature>
<dbReference type="CDD" id="cd01261">
    <property type="entry name" value="PH_SOS"/>
    <property type="match status" value="1"/>
</dbReference>
<dbReference type="GO" id="GO:0005085">
    <property type="term" value="F:guanyl-nucleotide exchange factor activity"/>
    <property type="evidence" value="ECO:0007669"/>
    <property type="project" value="UniProtKB-KW"/>
</dbReference>
<dbReference type="GO" id="GO:0046982">
    <property type="term" value="F:protein heterodimerization activity"/>
    <property type="evidence" value="ECO:0007669"/>
    <property type="project" value="InterPro"/>
</dbReference>
<evidence type="ECO:0000256" key="1">
    <source>
        <dbReference type="ARBA" id="ARBA00022658"/>
    </source>
</evidence>
<dbReference type="SMART" id="SM00233">
    <property type="entry name" value="PH"/>
    <property type="match status" value="1"/>
</dbReference>
<feature type="region of interest" description="Disordered" evidence="3">
    <location>
        <begin position="1095"/>
        <end position="1185"/>
    </location>
</feature>
<dbReference type="Pfam" id="PF00621">
    <property type="entry name" value="RhoGEF"/>
    <property type="match status" value="1"/>
</dbReference>
<reference evidence="8" key="2">
    <citation type="submission" date="2025-09" db="UniProtKB">
        <authorList>
            <consortium name="Ensembl"/>
        </authorList>
    </citation>
    <scope>IDENTIFICATION</scope>
</reference>
<feature type="region of interest" description="Disordered" evidence="3">
    <location>
        <begin position="973"/>
        <end position="1061"/>
    </location>
</feature>
<dbReference type="GO" id="GO:0005886">
    <property type="term" value="C:plasma membrane"/>
    <property type="evidence" value="ECO:0007669"/>
    <property type="project" value="TreeGrafter"/>
</dbReference>
<proteinExistence type="predicted"/>
<dbReference type="Gene3D" id="2.30.29.30">
    <property type="entry name" value="Pleckstrin-homology domain (PH domain)/Phosphotyrosine-binding domain (PTB)"/>
    <property type="match status" value="1"/>
</dbReference>
<dbReference type="PROSITE" id="PS50212">
    <property type="entry name" value="RASGEF_NTER"/>
    <property type="match status" value="1"/>
</dbReference>
<dbReference type="SUPFAM" id="SSF48065">
    <property type="entry name" value="DBL homology domain (DH-domain)"/>
    <property type="match status" value="1"/>
</dbReference>
<dbReference type="InterPro" id="IPR009072">
    <property type="entry name" value="Histone-fold"/>
</dbReference>
<feature type="domain" description="Ras-GEF" evidence="5">
    <location>
        <begin position="727"/>
        <end position="965"/>
    </location>
</feature>
<dbReference type="InterPro" id="IPR019804">
    <property type="entry name" value="Ras_G-nucl-exch_fac_CS"/>
</dbReference>
<dbReference type="SUPFAM" id="SSF48366">
    <property type="entry name" value="Ras GEF"/>
    <property type="match status" value="1"/>
</dbReference>
<gene>
    <name evidence="8" type="primary">LOC107665896</name>
</gene>
<dbReference type="PROSITE" id="PS50009">
    <property type="entry name" value="RASGEF_CAT"/>
    <property type="match status" value="1"/>
</dbReference>
<dbReference type="InterPro" id="IPR008937">
    <property type="entry name" value="Ras-like_GEF"/>
</dbReference>
<dbReference type="Proteomes" id="UP000472260">
    <property type="component" value="Unassembled WGS sequence"/>
</dbReference>
<evidence type="ECO:0000256" key="3">
    <source>
        <dbReference type="SAM" id="MobiDB-lite"/>
    </source>
</evidence>
<dbReference type="AlphaFoldDB" id="A0A671RDR7"/>
<dbReference type="CDD" id="cd22914">
    <property type="entry name" value="HFD_SOS1_rpt1"/>
    <property type="match status" value="1"/>
</dbReference>